<evidence type="ECO:0000313" key="3">
    <source>
        <dbReference type="Proteomes" id="UP000474676"/>
    </source>
</evidence>
<evidence type="ECO:0000313" key="2">
    <source>
        <dbReference type="EMBL" id="MST50877.1"/>
    </source>
</evidence>
<accession>A0A6L5Y509</accession>
<evidence type="ECO:0000256" key="1">
    <source>
        <dbReference type="SAM" id="SignalP"/>
    </source>
</evidence>
<dbReference type="EMBL" id="VUMZ01000001">
    <property type="protein sequence ID" value="MST50877.1"/>
    <property type="molecule type" value="Genomic_DNA"/>
</dbReference>
<reference evidence="2 3" key="1">
    <citation type="submission" date="2019-08" db="EMBL/GenBank/DDBJ databases">
        <title>In-depth cultivation of the pig gut microbiome towards novel bacterial diversity and tailored functional studies.</title>
        <authorList>
            <person name="Wylensek D."/>
            <person name="Hitch T.C.A."/>
            <person name="Clavel T."/>
        </authorList>
    </citation>
    <scope>NUCLEOTIDE SEQUENCE [LARGE SCALE GENOMIC DNA]</scope>
    <source>
        <strain evidence="2 3">WCA-MUC-591-APC-3H</strain>
    </source>
</reference>
<dbReference type="Proteomes" id="UP000474676">
    <property type="component" value="Unassembled WGS sequence"/>
</dbReference>
<feature type="signal peptide" evidence="1">
    <location>
        <begin position="1"/>
        <end position="23"/>
    </location>
</feature>
<organism evidence="2 3">
    <name type="scientific">Hornefia butyriciproducens</name>
    <dbReference type="NCBI Taxonomy" id="2652293"/>
    <lineage>
        <taxon>Bacteria</taxon>
        <taxon>Bacillati</taxon>
        <taxon>Bacillota</taxon>
        <taxon>Clostridia</taxon>
        <taxon>Peptostreptococcales</taxon>
        <taxon>Anaerovoracaceae</taxon>
        <taxon>Hornefia</taxon>
    </lineage>
</organism>
<comment type="caution">
    <text evidence="2">The sequence shown here is derived from an EMBL/GenBank/DDBJ whole genome shotgun (WGS) entry which is preliminary data.</text>
</comment>
<dbReference type="GeneID" id="303113858"/>
<sequence length="368" mass="41735">MKKLGIGLLVSMICLASSTMSFANEEPKTYQDTVNLQANNVEEITGISEINNKFIVEPEAYTMIGEDANISIPKNASDEVILDGKETAPIRMELPLEEKNTKGIMTKNGTIIYCAPNSDIDVSVQALTENDNGVLSDAVRSMIVIKNQSAPKEYSFNFKLQKGWRLIRSEEYADLYSPDDKSWIGAGLIFIINKDGDILSTIDSPWAKDANNKTVKTYYKLEGNTLKQVVEFDQNTAFPLILDPTQHAPKYRYRTMTFKNSAKTRKHLIELRREINRRQNSTVTKVVKYVNHAFSLLSETTGITESISVITNGADSYLEYMEDMYTEIHEDFSEGKKKSAKITYKIMGTWQGNNRGYVYRTLKRPTYK</sequence>
<feature type="chain" id="PRO_5026832047" evidence="1">
    <location>
        <begin position="24"/>
        <end position="368"/>
    </location>
</feature>
<proteinExistence type="predicted"/>
<name>A0A6L5Y509_9FIRM</name>
<keyword evidence="3" id="KW-1185">Reference proteome</keyword>
<dbReference type="AlphaFoldDB" id="A0A6L5Y509"/>
<dbReference type="RefSeq" id="WP_154573358.1">
    <property type="nucleotide sequence ID" value="NZ_JAQXGS010000035.1"/>
</dbReference>
<gene>
    <name evidence="2" type="ORF">FYJ64_00840</name>
</gene>
<protein>
    <submittedName>
        <fullName evidence="2">Uncharacterized protein</fullName>
    </submittedName>
</protein>
<keyword evidence="1" id="KW-0732">Signal</keyword>